<dbReference type="InterPro" id="IPR000415">
    <property type="entry name" value="Nitroreductase-like"/>
</dbReference>
<proteinExistence type="inferred from homology"/>
<evidence type="ECO:0000313" key="4">
    <source>
        <dbReference type="EMBL" id="MCY9696610.1"/>
    </source>
</evidence>
<feature type="domain" description="Nitroreductase" evidence="3">
    <location>
        <begin position="72"/>
        <end position="149"/>
    </location>
</feature>
<comment type="similarity">
    <text evidence="1">Belongs to the nitroreductase family.</text>
</comment>
<accession>A0ABT4GKB3</accession>
<name>A0ABT4GKB3_9BACL</name>
<dbReference type="PANTHER" id="PTHR43673">
    <property type="entry name" value="NAD(P)H NITROREDUCTASE YDGI-RELATED"/>
    <property type="match status" value="1"/>
</dbReference>
<dbReference type="Gene3D" id="3.40.109.10">
    <property type="entry name" value="NADH Oxidase"/>
    <property type="match status" value="1"/>
</dbReference>
<dbReference type="RefSeq" id="WP_029193257.1">
    <property type="nucleotide sequence ID" value="NZ_JAMDMW010000175.1"/>
</dbReference>
<reference evidence="4 5" key="1">
    <citation type="submission" date="2022-05" db="EMBL/GenBank/DDBJ databases">
        <title>Genome Sequencing of Bee-Associated Microbes.</title>
        <authorList>
            <person name="Dunlap C."/>
        </authorList>
    </citation>
    <scope>NUCLEOTIDE SEQUENCE [LARGE SCALE GENOMIC DNA]</scope>
    <source>
        <strain evidence="4 5">NRRL B-14421</strain>
    </source>
</reference>
<evidence type="ECO:0000259" key="3">
    <source>
        <dbReference type="Pfam" id="PF00881"/>
    </source>
</evidence>
<comment type="caution">
    <text evidence="4">The sequence shown here is derived from an EMBL/GenBank/DDBJ whole genome shotgun (WGS) entry which is preliminary data.</text>
</comment>
<dbReference type="InterPro" id="IPR029479">
    <property type="entry name" value="Nitroreductase"/>
</dbReference>
<dbReference type="Proteomes" id="UP001527099">
    <property type="component" value="Unassembled WGS sequence"/>
</dbReference>
<feature type="domain" description="Nitroreductase" evidence="3">
    <location>
        <begin position="7"/>
        <end position="62"/>
    </location>
</feature>
<evidence type="ECO:0000313" key="5">
    <source>
        <dbReference type="Proteomes" id="UP001527099"/>
    </source>
</evidence>
<evidence type="ECO:0000256" key="1">
    <source>
        <dbReference type="ARBA" id="ARBA00007118"/>
    </source>
</evidence>
<dbReference type="Pfam" id="PF00881">
    <property type="entry name" value="Nitroreductase"/>
    <property type="match status" value="2"/>
</dbReference>
<organism evidence="4 5">
    <name type="scientific">Paenibacillus alginolyticus</name>
    <dbReference type="NCBI Taxonomy" id="59839"/>
    <lineage>
        <taxon>Bacteria</taxon>
        <taxon>Bacillati</taxon>
        <taxon>Bacillota</taxon>
        <taxon>Bacilli</taxon>
        <taxon>Bacillales</taxon>
        <taxon>Paenibacillaceae</taxon>
        <taxon>Paenibacillus</taxon>
    </lineage>
</organism>
<evidence type="ECO:0000256" key="2">
    <source>
        <dbReference type="ARBA" id="ARBA00023002"/>
    </source>
</evidence>
<dbReference type="SUPFAM" id="SSF55469">
    <property type="entry name" value="FMN-dependent nitroreductase-like"/>
    <property type="match status" value="1"/>
</dbReference>
<keyword evidence="2" id="KW-0560">Oxidoreductase</keyword>
<sequence>MNVLDAIKNRRSTRSFDKRRLSPEVFEAIEDAILYSPSGSNAQESHFVIVKDPVQIRRIKRFAQGLSGDPAAIVVLCTNKTEALIRGGIDTAEVLRFVNLGIAAANILVSAQSLDVASCPARSFHQKSIKEIIGLPEDVQPELLISLGYANQPPRPKTSKPAREVISYDRYVKETL</sequence>
<dbReference type="EMBL" id="JAMDMX010000106">
    <property type="protein sequence ID" value="MCY9696610.1"/>
    <property type="molecule type" value="Genomic_DNA"/>
</dbReference>
<dbReference type="PANTHER" id="PTHR43673:SF10">
    <property type="entry name" value="NADH DEHYDROGENASE_NAD(P)H NITROREDUCTASE XCC3605-RELATED"/>
    <property type="match status" value="1"/>
</dbReference>
<protein>
    <submittedName>
        <fullName evidence="4">Nitroreductase family protein</fullName>
    </submittedName>
</protein>
<keyword evidence="5" id="KW-1185">Reference proteome</keyword>
<gene>
    <name evidence="4" type="ORF">M5X19_27445</name>
</gene>
<dbReference type="CDD" id="cd02062">
    <property type="entry name" value="Nitro_FMN_reductase"/>
    <property type="match status" value="1"/>
</dbReference>